<feature type="compositionally biased region" description="Gly residues" evidence="1">
    <location>
        <begin position="103"/>
        <end position="113"/>
    </location>
</feature>
<dbReference type="Proteomes" id="UP000621210">
    <property type="component" value="Unassembled WGS sequence"/>
</dbReference>
<feature type="region of interest" description="Disordered" evidence="1">
    <location>
        <begin position="101"/>
        <end position="176"/>
    </location>
</feature>
<gene>
    <name evidence="2" type="ORF">H0H10_29100</name>
</gene>
<proteinExistence type="predicted"/>
<comment type="caution">
    <text evidence="2">The sequence shown here is derived from an EMBL/GenBank/DDBJ whole genome shotgun (WGS) entry which is preliminary data.</text>
</comment>
<evidence type="ECO:0000256" key="1">
    <source>
        <dbReference type="SAM" id="MobiDB-lite"/>
    </source>
</evidence>
<feature type="compositionally biased region" description="Gly residues" evidence="1">
    <location>
        <begin position="211"/>
        <end position="222"/>
    </location>
</feature>
<protein>
    <submittedName>
        <fullName evidence="2">Uncharacterized protein</fullName>
    </submittedName>
</protein>
<name>A0A926LAS2_9ACTN</name>
<feature type="region of interest" description="Disordered" evidence="1">
    <location>
        <begin position="50"/>
        <end position="78"/>
    </location>
</feature>
<dbReference type="AlphaFoldDB" id="A0A926LAS2"/>
<feature type="compositionally biased region" description="Gly residues" evidence="1">
    <location>
        <begin position="229"/>
        <end position="264"/>
    </location>
</feature>
<keyword evidence="3" id="KW-1185">Reference proteome</keyword>
<reference evidence="2" key="2">
    <citation type="submission" date="2020-09" db="EMBL/GenBank/DDBJ databases">
        <authorList>
            <person name="Luo X."/>
        </authorList>
    </citation>
    <scope>NUCLEOTIDE SEQUENCE</scope>
    <source>
        <strain evidence="2">TRM S81-3</strain>
    </source>
</reference>
<organism evidence="2 3">
    <name type="scientific">Streptomyces griseicoloratus</name>
    <dbReference type="NCBI Taxonomy" id="2752516"/>
    <lineage>
        <taxon>Bacteria</taxon>
        <taxon>Bacillati</taxon>
        <taxon>Actinomycetota</taxon>
        <taxon>Actinomycetes</taxon>
        <taxon>Kitasatosporales</taxon>
        <taxon>Streptomycetaceae</taxon>
        <taxon>Streptomyces</taxon>
    </lineage>
</organism>
<reference evidence="2" key="1">
    <citation type="submission" date="2020-09" db="EMBL/GenBank/DDBJ databases">
        <title>Streptomyces grisecoloratus sp. nov., isolated from cotton soil.</title>
        <authorList>
            <person name="Xing L."/>
        </authorList>
    </citation>
    <scope>NUCLEOTIDE SEQUENCE</scope>
    <source>
        <strain evidence="2">TRM S81-3</strain>
    </source>
</reference>
<evidence type="ECO:0000313" key="2">
    <source>
        <dbReference type="EMBL" id="MBD0423168.1"/>
    </source>
</evidence>
<dbReference type="RefSeq" id="WP_188184105.1">
    <property type="nucleotide sequence ID" value="NZ_JACVQF010000220.1"/>
</dbReference>
<evidence type="ECO:0000313" key="3">
    <source>
        <dbReference type="Proteomes" id="UP000621210"/>
    </source>
</evidence>
<dbReference type="EMBL" id="JACVQF010000220">
    <property type="protein sequence ID" value="MBD0423168.1"/>
    <property type="molecule type" value="Genomic_DNA"/>
</dbReference>
<accession>A0A926LAS2</accession>
<feature type="compositionally biased region" description="Basic and acidic residues" evidence="1">
    <location>
        <begin position="157"/>
        <end position="173"/>
    </location>
</feature>
<feature type="compositionally biased region" description="Basic and acidic residues" evidence="1">
    <location>
        <begin position="63"/>
        <end position="74"/>
    </location>
</feature>
<sequence>MGERPTQGGRADRRPAHPEAAALLAAALREESGGRGGEGEVRALAAYRAARDTGAHRTARTRRRDDWRPRELRGGRRTLKSTLSVLLASLTLGGVAYAAIGAAGSGGSAGNGADGDRARPSAAASTPGRPAPRPSAPPSAGSPRPDRPDRPSAAGDTEAHCRVYERLEGRGRALDATAWRRLVEEAGGEKNVAAYCAAVQARPSAGDEPGKGNGAGGAGGTGKPDKSGNPGGSQGNPGGTAGQGNGGADGGRKTGGGSSRGGDE</sequence>
<feature type="region of interest" description="Disordered" evidence="1">
    <location>
        <begin position="202"/>
        <end position="264"/>
    </location>
</feature>